<reference evidence="3" key="1">
    <citation type="journal article" date="2018" name="BMC Genomics">
        <title>The complete and fully assembled genome sequence of Aeromonas salmonicida subsp. pectinolytica and its comparative analysis with other Aeromonas species: investigation of the mobilome in environmental and pathogenic strains.</title>
        <authorList>
            <person name="Pfeiffer F."/>
            <person name="Zamora-Lagos M.A."/>
            <person name="Blettinger M."/>
            <person name="Yeroslaviz A."/>
            <person name="Dahl A."/>
            <person name="Gruber S."/>
            <person name="Habermann B.H."/>
        </authorList>
    </citation>
    <scope>NUCLEOTIDE SEQUENCE [LARGE SCALE GENOMIC DNA]</scope>
    <source>
        <strain evidence="3">34mel</strain>
    </source>
</reference>
<sequence length="51" mass="5594">MIVTPNVQVFRAIPAGWPLFYVVFMVMLRGDCLVPDMNCALLGPVTGEITP</sequence>
<evidence type="ECO:0000256" key="1">
    <source>
        <dbReference type="SAM" id="Phobius"/>
    </source>
</evidence>
<dbReference type="EMBL" id="CP022426">
    <property type="protein sequence ID" value="ATP10805.1"/>
    <property type="molecule type" value="Genomic_DNA"/>
</dbReference>
<gene>
    <name evidence="2" type="ORF">Asalp_37150</name>
</gene>
<dbReference type="AlphaFoldDB" id="A0A2D1QKP2"/>
<name>A0A2D1QKP2_AERSA</name>
<dbReference type="Proteomes" id="UP000222916">
    <property type="component" value="Chromosome"/>
</dbReference>
<accession>A0A2D1QKP2</accession>
<protein>
    <submittedName>
        <fullName evidence="2">Uncharacterized protein</fullName>
    </submittedName>
</protein>
<feature type="transmembrane region" description="Helical" evidence="1">
    <location>
        <begin position="12"/>
        <end position="28"/>
    </location>
</feature>
<organism evidence="2 3">
    <name type="scientific">Aeromonas salmonicida subsp. pectinolytica 34mel</name>
    <dbReference type="NCBI Taxonomy" id="1324960"/>
    <lineage>
        <taxon>Bacteria</taxon>
        <taxon>Pseudomonadati</taxon>
        <taxon>Pseudomonadota</taxon>
        <taxon>Gammaproteobacteria</taxon>
        <taxon>Aeromonadales</taxon>
        <taxon>Aeromonadaceae</taxon>
        <taxon>Aeromonas</taxon>
    </lineage>
</organism>
<evidence type="ECO:0000313" key="2">
    <source>
        <dbReference type="EMBL" id="ATP10805.1"/>
    </source>
</evidence>
<proteinExistence type="predicted"/>
<keyword evidence="1" id="KW-0812">Transmembrane</keyword>
<keyword evidence="1" id="KW-1133">Transmembrane helix</keyword>
<evidence type="ECO:0000313" key="3">
    <source>
        <dbReference type="Proteomes" id="UP000222916"/>
    </source>
</evidence>
<keyword evidence="1" id="KW-0472">Membrane</keyword>